<comment type="similarity">
    <text evidence="1 6">Belongs to the heat shock protein 70 family.</text>
</comment>
<feature type="compositionally biased region" description="Low complexity" evidence="7">
    <location>
        <begin position="495"/>
        <end position="526"/>
    </location>
</feature>
<dbReference type="PROSITE" id="PS00329">
    <property type="entry name" value="HSP70_2"/>
    <property type="match status" value="1"/>
</dbReference>
<gene>
    <name evidence="8" type="ORF">ACFPEL_28260</name>
</gene>
<comment type="caution">
    <text evidence="8">The sequence shown here is derived from an EMBL/GenBank/DDBJ whole genome shotgun (WGS) entry which is preliminary data.</text>
</comment>
<feature type="region of interest" description="Disordered" evidence="7">
    <location>
        <begin position="618"/>
        <end position="725"/>
    </location>
</feature>
<dbReference type="InterPro" id="IPR018181">
    <property type="entry name" value="Heat_shock_70_CS"/>
</dbReference>
<evidence type="ECO:0000313" key="8">
    <source>
        <dbReference type="EMBL" id="MFC4836331.1"/>
    </source>
</evidence>
<evidence type="ECO:0000256" key="4">
    <source>
        <dbReference type="ARBA" id="ARBA00023016"/>
    </source>
</evidence>
<dbReference type="PANTHER" id="PTHR19375">
    <property type="entry name" value="HEAT SHOCK PROTEIN 70KDA"/>
    <property type="match status" value="1"/>
</dbReference>
<feature type="compositionally biased region" description="Low complexity" evidence="7">
    <location>
        <begin position="464"/>
        <end position="488"/>
    </location>
</feature>
<keyword evidence="4" id="KW-0346">Stress response</keyword>
<dbReference type="PRINTS" id="PR00301">
    <property type="entry name" value="HEATSHOCK70"/>
</dbReference>
<evidence type="ECO:0000313" key="9">
    <source>
        <dbReference type="Proteomes" id="UP001595909"/>
    </source>
</evidence>
<dbReference type="EMBL" id="JBHSIM010000060">
    <property type="protein sequence ID" value="MFC4836331.1"/>
    <property type="molecule type" value="Genomic_DNA"/>
</dbReference>
<feature type="compositionally biased region" description="Low complexity" evidence="7">
    <location>
        <begin position="353"/>
        <end position="365"/>
    </location>
</feature>
<dbReference type="InterPro" id="IPR043129">
    <property type="entry name" value="ATPase_NBD"/>
</dbReference>
<evidence type="ECO:0000256" key="5">
    <source>
        <dbReference type="ARBA" id="ARBA00023186"/>
    </source>
</evidence>
<dbReference type="Gene3D" id="3.30.420.40">
    <property type="match status" value="2"/>
</dbReference>
<feature type="compositionally biased region" description="Gly residues" evidence="7">
    <location>
        <begin position="527"/>
        <end position="559"/>
    </location>
</feature>
<dbReference type="InterPro" id="IPR013126">
    <property type="entry name" value="Hsp_70_fam"/>
</dbReference>
<evidence type="ECO:0000256" key="6">
    <source>
        <dbReference type="RuleBase" id="RU003322"/>
    </source>
</evidence>
<organism evidence="8 9">
    <name type="scientific">Actinomycetospora chibensis</name>
    <dbReference type="NCBI Taxonomy" id="663606"/>
    <lineage>
        <taxon>Bacteria</taxon>
        <taxon>Bacillati</taxon>
        <taxon>Actinomycetota</taxon>
        <taxon>Actinomycetes</taxon>
        <taxon>Pseudonocardiales</taxon>
        <taxon>Pseudonocardiaceae</taxon>
        <taxon>Actinomycetospora</taxon>
    </lineage>
</organism>
<evidence type="ECO:0000256" key="2">
    <source>
        <dbReference type="ARBA" id="ARBA00022741"/>
    </source>
</evidence>
<dbReference type="Proteomes" id="UP001595909">
    <property type="component" value="Unassembled WGS sequence"/>
</dbReference>
<evidence type="ECO:0000256" key="3">
    <source>
        <dbReference type="ARBA" id="ARBA00022840"/>
    </source>
</evidence>
<feature type="compositionally biased region" description="Pro residues" evidence="7">
    <location>
        <begin position="626"/>
        <end position="637"/>
    </location>
</feature>
<keyword evidence="2 6" id="KW-0547">Nucleotide-binding</keyword>
<feature type="compositionally biased region" description="Gly residues" evidence="7">
    <location>
        <begin position="446"/>
        <end position="463"/>
    </location>
</feature>
<feature type="compositionally biased region" description="Gly residues" evidence="7">
    <location>
        <begin position="645"/>
        <end position="681"/>
    </location>
</feature>
<sequence length="725" mass="70596">MAYGLGVDLGTTYTAAAVVREGHVEMAPLGDRSTAMPSVILMRAEGGVLTGDAANRRAATEPDRVAREVKRRLGDPMPVLLGGTPYSAGDLMAAQLREVVAQISEREGGPPVAVRLTHPANWGPYKRELFEQVPRMAGLSDVTMITEPEAAAAHYAANERIADGTTVAVYDLGGGTFDATVLRTTGGGFEILGAPEGVEGLGGVDFDEAVFGHVDRSLDGAVSALDLSDPAATSAIVRLRQDCVLAKEALSSDTEATIPVLLPSLQTEVRLTRGEFETMIRPSVSSTIASLQRALESADISAEQVDTVLLVGGSSRIPLVAQMVSGELGRPTSVDAHPKHAIVLGAASLAEPPARAAGPEAPGPAHTSVFPTSGAPFRTPVPRVGPRTPPGGIPVGGHGRPAATPAAAQGGGSGTNSGLIPIVAGPRPSATGGFSTVSPSGTHGRPAGGRPGTGAFRGGGSGTGAVNAGTGSAPTTTTRSGGTYTGPTALRPTYTGPTRTVPARPGPAPTGATAAVHSQGPPTRGGPTQGGPGQGGSGQGGSGQGGSGQGGSGGTGGRGAPPPSLGGRTGDDEPSAGGSRRRIPLIVGAVVLVAALAGGGTFAYRSLSADAPLPPAPTPSVVVAPTPLPTSAPPEPVNEPATGGSSSGTGGSGSAGSSGSAGGSGGSGGSGRGGGSGGSNNNGGTWNPPEPGHSTDGTTDGTTDGGTTDSGGTTCCSPTPAPSGG</sequence>
<dbReference type="RefSeq" id="WP_274188450.1">
    <property type="nucleotide sequence ID" value="NZ_BAABHN010000060.1"/>
</dbReference>
<keyword evidence="5" id="KW-0143">Chaperone</keyword>
<keyword evidence="3 6" id="KW-0067">ATP-binding</keyword>
<evidence type="ECO:0000256" key="7">
    <source>
        <dbReference type="SAM" id="MobiDB-lite"/>
    </source>
</evidence>
<protein>
    <submittedName>
        <fullName evidence="8">Hsp70 family protein</fullName>
    </submittedName>
</protein>
<dbReference type="Pfam" id="PF00012">
    <property type="entry name" value="HSP70"/>
    <property type="match status" value="2"/>
</dbReference>
<reference evidence="9" key="1">
    <citation type="journal article" date="2019" name="Int. J. Syst. Evol. Microbiol.">
        <title>The Global Catalogue of Microorganisms (GCM) 10K type strain sequencing project: providing services to taxonomists for standard genome sequencing and annotation.</title>
        <authorList>
            <consortium name="The Broad Institute Genomics Platform"/>
            <consortium name="The Broad Institute Genome Sequencing Center for Infectious Disease"/>
            <person name="Wu L."/>
            <person name="Ma J."/>
        </authorList>
    </citation>
    <scope>NUCLEOTIDE SEQUENCE [LARGE SCALE GENOMIC DNA]</scope>
    <source>
        <strain evidence="9">CCUG 50347</strain>
    </source>
</reference>
<proteinExistence type="inferred from homology"/>
<evidence type="ECO:0000256" key="1">
    <source>
        <dbReference type="ARBA" id="ARBA00007381"/>
    </source>
</evidence>
<dbReference type="Gene3D" id="3.90.640.10">
    <property type="entry name" value="Actin, Chain A, domain 4"/>
    <property type="match status" value="1"/>
</dbReference>
<keyword evidence="9" id="KW-1185">Reference proteome</keyword>
<name>A0ABV9RSS2_9PSEU</name>
<dbReference type="SUPFAM" id="SSF53067">
    <property type="entry name" value="Actin-like ATPase domain"/>
    <property type="match status" value="2"/>
</dbReference>
<feature type="compositionally biased region" description="Low complexity" evidence="7">
    <location>
        <begin position="694"/>
        <end position="714"/>
    </location>
</feature>
<dbReference type="PROSITE" id="PS01036">
    <property type="entry name" value="HSP70_3"/>
    <property type="match status" value="1"/>
</dbReference>
<accession>A0ABV9RSS2</accession>
<feature type="region of interest" description="Disordered" evidence="7">
    <location>
        <begin position="353"/>
        <end position="580"/>
    </location>
</feature>